<dbReference type="Gene3D" id="2.60.40.10">
    <property type="entry name" value="Immunoglobulins"/>
    <property type="match status" value="1"/>
</dbReference>
<comment type="subcellular location">
    <subcellularLocation>
        <location evidence="1">Membrane</location>
        <topology evidence="1">Single-pass membrane protein</topology>
    </subcellularLocation>
</comment>
<feature type="region of interest" description="Disordered" evidence="9">
    <location>
        <begin position="615"/>
        <end position="676"/>
    </location>
</feature>
<dbReference type="InterPro" id="IPR003961">
    <property type="entry name" value="FN3_dom"/>
</dbReference>
<keyword evidence="6 10" id="KW-1133">Transmembrane helix</keyword>
<dbReference type="InterPro" id="IPR036116">
    <property type="entry name" value="FN3_sf"/>
</dbReference>
<keyword evidence="8 13" id="KW-0675">Receptor</keyword>
<keyword evidence="7 10" id="KW-0472">Membrane</keyword>
<dbReference type="PANTHER" id="PTHR46877:SF14">
    <property type="entry name" value="RECEPTOR PROTEIN-TYROSINE KINASE"/>
    <property type="match status" value="1"/>
</dbReference>
<dbReference type="Pfam" id="PF00041">
    <property type="entry name" value="fn3"/>
    <property type="match status" value="1"/>
</dbReference>
<dbReference type="CDD" id="cd00063">
    <property type="entry name" value="FN3"/>
    <property type="match status" value="1"/>
</dbReference>
<keyword evidence="5" id="KW-0067">ATP-binding</keyword>
<dbReference type="SMART" id="SM01411">
    <property type="entry name" value="Ephrin_rec_like"/>
    <property type="match status" value="1"/>
</dbReference>
<keyword evidence="3" id="KW-0677">Repeat</keyword>
<dbReference type="GO" id="GO:0005886">
    <property type="term" value="C:plasma membrane"/>
    <property type="evidence" value="ECO:0007669"/>
    <property type="project" value="TreeGrafter"/>
</dbReference>
<dbReference type="InterPro" id="IPR008979">
    <property type="entry name" value="Galactose-bd-like_sf"/>
</dbReference>
<dbReference type="Proteomes" id="UP001163046">
    <property type="component" value="Unassembled WGS sequence"/>
</dbReference>
<proteinExistence type="predicted"/>
<evidence type="ECO:0000259" key="11">
    <source>
        <dbReference type="PROSITE" id="PS50853"/>
    </source>
</evidence>
<keyword evidence="14" id="KW-1185">Reference proteome</keyword>
<gene>
    <name evidence="13" type="primary">EPHA2</name>
    <name evidence="13" type="ORF">OS493_019293</name>
</gene>
<dbReference type="OrthoDB" id="4062651at2759"/>
<dbReference type="GO" id="GO:0007411">
    <property type="term" value="P:axon guidance"/>
    <property type="evidence" value="ECO:0007669"/>
    <property type="project" value="TreeGrafter"/>
</dbReference>
<name>A0A9W9YBR5_9CNID</name>
<protein>
    <submittedName>
        <fullName evidence="13">Ephrin type-A receptor 2</fullName>
        <ecNumber evidence="13">2.7.10.1</ecNumber>
    </submittedName>
</protein>
<dbReference type="Gene3D" id="2.60.40.1770">
    <property type="entry name" value="ephrin a2 ectodomain"/>
    <property type="match status" value="1"/>
</dbReference>
<sequence>MEAKAYQRCLNVVLAVFLFGAHFMARGEKATLLHKDQSSPSSWQWLTRFEFGTWSGWSQDGKIGSYTVCDLSETATNDTNSWLVSEYVDLQGANEVEIGLAFLIRQCPLGLAYCKHSFNVYVIQTEGPLSGGITKKEIESGNFTLIESVNATYLWTPVTPSKINQANMTFAANSGGAYFAFQDTGACLALTSVTLSYAYCSNVVNHGVVFKTVAAPSSSQHNITVNGNCSDKAIPYPSNSTLALVCLSSGQWVMDNKVTCRCNAGYELVGDTCTGCKTGYYKESIGNGQCIACPSNSVANPNHDSCPCQNGFYRAPKDAINDSCTAPPSEPRDINVTVVTDSVVIATWSRPAFDGGRTDVKYDLRCNTCSNIGSCSSNCSGVQFWPSTVDLSTPHVTISNLNYAVLYNITVTSKNGVSDQAGSSSLRYLHKTFSLTKPTTSTSTTTLHAVTAPTTTGGNHSQENLTTVEAAISPVQGTASSQVSAAIGISVAVTFVVCFLIAVVVIILLMKFWRRKHFDQQSAQSSSTQLTELSRCDTPLKRMRTVTASTELTDVDDDNLSQKQYDHERSDYIPTINIENANNLSSRPDSAGSNHSLPFRKHRVLPAIDWKPPRSITPVLLPGKMSRNGLDTRHSVSSHNLLDSPRKSPEGSERDKPERSVSTNSWFPAMDVQYNV</sequence>
<feature type="domain" description="Fibronectin type-III" evidence="11">
    <location>
        <begin position="327"/>
        <end position="439"/>
    </location>
</feature>
<dbReference type="SMART" id="SM00615">
    <property type="entry name" value="EPH_lbd"/>
    <property type="match status" value="1"/>
</dbReference>
<dbReference type="GO" id="GO:0005005">
    <property type="term" value="F:transmembrane-ephrin receptor activity"/>
    <property type="evidence" value="ECO:0007669"/>
    <property type="project" value="TreeGrafter"/>
</dbReference>
<dbReference type="AlphaFoldDB" id="A0A9W9YBR5"/>
<dbReference type="Pfam" id="PF07699">
    <property type="entry name" value="Ephrin_rec_like"/>
    <property type="match status" value="1"/>
</dbReference>
<dbReference type="PANTHER" id="PTHR46877">
    <property type="entry name" value="EPH RECEPTOR A5"/>
    <property type="match status" value="1"/>
</dbReference>
<dbReference type="SMART" id="SM00060">
    <property type="entry name" value="FN3"/>
    <property type="match status" value="1"/>
</dbReference>
<keyword evidence="13" id="KW-0808">Transferase</keyword>
<evidence type="ECO:0000256" key="3">
    <source>
        <dbReference type="ARBA" id="ARBA00022737"/>
    </source>
</evidence>
<keyword evidence="4" id="KW-0547">Nucleotide-binding</keyword>
<feature type="domain" description="Eph LBD" evidence="12">
    <location>
        <begin position="1"/>
        <end position="205"/>
    </location>
</feature>
<evidence type="ECO:0000256" key="7">
    <source>
        <dbReference type="ARBA" id="ARBA00023136"/>
    </source>
</evidence>
<dbReference type="FunFam" id="2.10.50.10:FF:000001">
    <property type="entry name" value="Ephrin type-A receptor 5"/>
    <property type="match status" value="1"/>
</dbReference>
<evidence type="ECO:0000313" key="14">
    <source>
        <dbReference type="Proteomes" id="UP001163046"/>
    </source>
</evidence>
<comment type="caution">
    <text evidence="13">The sequence shown here is derived from an EMBL/GenBank/DDBJ whole genome shotgun (WGS) entry which is preliminary data.</text>
</comment>
<dbReference type="InterPro" id="IPR013783">
    <property type="entry name" value="Ig-like_fold"/>
</dbReference>
<dbReference type="SUPFAM" id="SSF49785">
    <property type="entry name" value="Galactose-binding domain-like"/>
    <property type="match status" value="1"/>
</dbReference>
<dbReference type="Gene3D" id="2.60.120.260">
    <property type="entry name" value="Galactose-binding domain-like"/>
    <property type="match status" value="1"/>
</dbReference>
<evidence type="ECO:0000256" key="4">
    <source>
        <dbReference type="ARBA" id="ARBA00022741"/>
    </source>
</evidence>
<dbReference type="InterPro" id="IPR001090">
    <property type="entry name" value="Ephrin_rcpt_lig-bd_dom"/>
</dbReference>
<evidence type="ECO:0000256" key="6">
    <source>
        <dbReference type="ARBA" id="ARBA00022989"/>
    </source>
</evidence>
<organism evidence="13 14">
    <name type="scientific">Desmophyllum pertusum</name>
    <dbReference type="NCBI Taxonomy" id="174260"/>
    <lineage>
        <taxon>Eukaryota</taxon>
        <taxon>Metazoa</taxon>
        <taxon>Cnidaria</taxon>
        <taxon>Anthozoa</taxon>
        <taxon>Hexacorallia</taxon>
        <taxon>Scleractinia</taxon>
        <taxon>Caryophylliina</taxon>
        <taxon>Caryophylliidae</taxon>
        <taxon>Desmophyllum</taxon>
    </lineage>
</organism>
<evidence type="ECO:0000256" key="9">
    <source>
        <dbReference type="SAM" id="MobiDB-lite"/>
    </source>
</evidence>
<feature type="compositionally biased region" description="Basic and acidic residues" evidence="9">
    <location>
        <begin position="644"/>
        <end position="659"/>
    </location>
</feature>
<dbReference type="GO" id="GO:0005524">
    <property type="term" value="F:ATP binding"/>
    <property type="evidence" value="ECO:0007669"/>
    <property type="project" value="UniProtKB-KW"/>
</dbReference>
<evidence type="ECO:0000313" key="13">
    <source>
        <dbReference type="EMBL" id="KAJ7331699.1"/>
    </source>
</evidence>
<dbReference type="PROSITE" id="PS51550">
    <property type="entry name" value="EPH_LBD"/>
    <property type="match status" value="1"/>
</dbReference>
<dbReference type="InterPro" id="IPR050449">
    <property type="entry name" value="Ephrin_rcpt_TKs"/>
</dbReference>
<feature type="transmembrane region" description="Helical" evidence="10">
    <location>
        <begin position="485"/>
        <end position="510"/>
    </location>
</feature>
<evidence type="ECO:0000256" key="1">
    <source>
        <dbReference type="ARBA" id="ARBA00004167"/>
    </source>
</evidence>
<evidence type="ECO:0000256" key="2">
    <source>
        <dbReference type="ARBA" id="ARBA00022692"/>
    </source>
</evidence>
<accession>A0A9W9YBR5</accession>
<evidence type="ECO:0000259" key="12">
    <source>
        <dbReference type="PROSITE" id="PS51550"/>
    </source>
</evidence>
<dbReference type="EMBL" id="MU827788">
    <property type="protein sequence ID" value="KAJ7331699.1"/>
    <property type="molecule type" value="Genomic_DNA"/>
</dbReference>
<dbReference type="EC" id="2.7.10.1" evidence="13"/>
<evidence type="ECO:0000256" key="8">
    <source>
        <dbReference type="ARBA" id="ARBA00023170"/>
    </source>
</evidence>
<evidence type="ECO:0000256" key="10">
    <source>
        <dbReference type="SAM" id="Phobius"/>
    </source>
</evidence>
<dbReference type="Pfam" id="PF01404">
    <property type="entry name" value="Ephrin_lbd"/>
    <property type="match status" value="1"/>
</dbReference>
<evidence type="ECO:0000256" key="5">
    <source>
        <dbReference type="ARBA" id="ARBA00022840"/>
    </source>
</evidence>
<dbReference type="InterPro" id="IPR011641">
    <property type="entry name" value="Tyr-kin_ephrin_A/B_rcpt-like"/>
</dbReference>
<dbReference type="PROSITE" id="PS50853">
    <property type="entry name" value="FN3"/>
    <property type="match status" value="1"/>
</dbReference>
<dbReference type="SUPFAM" id="SSF49265">
    <property type="entry name" value="Fibronectin type III"/>
    <property type="match status" value="1"/>
</dbReference>
<reference evidence="13" key="1">
    <citation type="submission" date="2023-01" db="EMBL/GenBank/DDBJ databases">
        <title>Genome assembly of the deep-sea coral Lophelia pertusa.</title>
        <authorList>
            <person name="Herrera S."/>
            <person name="Cordes E."/>
        </authorList>
    </citation>
    <scope>NUCLEOTIDE SEQUENCE</scope>
    <source>
        <strain evidence="13">USNM1676648</strain>
        <tissue evidence="13">Polyp</tissue>
    </source>
</reference>
<dbReference type="Gene3D" id="2.10.50.10">
    <property type="entry name" value="Tumor Necrosis Factor Receptor, subunit A, domain 2"/>
    <property type="match status" value="1"/>
</dbReference>
<keyword evidence="2 10" id="KW-0812">Transmembrane</keyword>
<dbReference type="GO" id="GO:0030425">
    <property type="term" value="C:dendrite"/>
    <property type="evidence" value="ECO:0007669"/>
    <property type="project" value="TreeGrafter"/>
</dbReference>